<name>A0ABW3ZIM7_9RHOB</name>
<organism evidence="2 3">
    <name type="scientific">Litorisediminicola beolgyonensis</name>
    <dbReference type="NCBI Taxonomy" id="1173614"/>
    <lineage>
        <taxon>Bacteria</taxon>
        <taxon>Pseudomonadati</taxon>
        <taxon>Pseudomonadota</taxon>
        <taxon>Alphaproteobacteria</taxon>
        <taxon>Rhodobacterales</taxon>
        <taxon>Paracoccaceae</taxon>
        <taxon>Litorisediminicola</taxon>
    </lineage>
</organism>
<protein>
    <submittedName>
        <fullName evidence="2">DUF1799 domain-containing protein</fullName>
    </submittedName>
</protein>
<dbReference type="RefSeq" id="WP_386803470.1">
    <property type="nucleotide sequence ID" value="NZ_JBHTMU010000016.1"/>
</dbReference>
<dbReference type="Proteomes" id="UP001597135">
    <property type="component" value="Unassembled WGS sequence"/>
</dbReference>
<comment type="caution">
    <text evidence="2">The sequence shown here is derived from an EMBL/GenBank/DDBJ whole genome shotgun (WGS) entry which is preliminary data.</text>
</comment>
<keyword evidence="3" id="KW-1185">Reference proteome</keyword>
<feature type="region of interest" description="Disordered" evidence="1">
    <location>
        <begin position="1"/>
        <end position="20"/>
    </location>
</feature>
<evidence type="ECO:0000313" key="3">
    <source>
        <dbReference type="Proteomes" id="UP001597135"/>
    </source>
</evidence>
<dbReference type="InterPro" id="IPR014915">
    <property type="entry name" value="Phage_TLS_TfmB"/>
</dbReference>
<gene>
    <name evidence="2" type="ORF">ACFQ4E_10645</name>
</gene>
<reference evidence="3" key="1">
    <citation type="journal article" date="2019" name="Int. J. Syst. Evol. Microbiol.">
        <title>The Global Catalogue of Microorganisms (GCM) 10K type strain sequencing project: providing services to taxonomists for standard genome sequencing and annotation.</title>
        <authorList>
            <consortium name="The Broad Institute Genomics Platform"/>
            <consortium name="The Broad Institute Genome Sequencing Center for Infectious Disease"/>
            <person name="Wu L."/>
            <person name="Ma J."/>
        </authorList>
    </citation>
    <scope>NUCLEOTIDE SEQUENCE [LARGE SCALE GENOMIC DNA]</scope>
    <source>
        <strain evidence="3">CCUG 62953</strain>
    </source>
</reference>
<proteinExistence type="predicted"/>
<accession>A0ABW3ZIM7</accession>
<sequence length="117" mass="12489">MKWAGRAWATGAAGPAEDSDGALADARRWGLDLSIEDLRPESDDGLWPEHLAAFEAFLEVASQWRIIPRQAAAPYYAGLDFGAAEAGLRLAGVTVTPELWAQVRVIESAARAALNGV</sequence>
<evidence type="ECO:0000313" key="2">
    <source>
        <dbReference type="EMBL" id="MFD1342879.1"/>
    </source>
</evidence>
<dbReference type="EMBL" id="JBHTMU010000016">
    <property type="protein sequence ID" value="MFD1342879.1"/>
    <property type="molecule type" value="Genomic_DNA"/>
</dbReference>
<feature type="compositionally biased region" description="Low complexity" evidence="1">
    <location>
        <begin position="1"/>
        <end position="16"/>
    </location>
</feature>
<dbReference type="Pfam" id="PF08809">
    <property type="entry name" value="DUF1799"/>
    <property type="match status" value="1"/>
</dbReference>
<evidence type="ECO:0000256" key="1">
    <source>
        <dbReference type="SAM" id="MobiDB-lite"/>
    </source>
</evidence>